<sequence>MGTEFNLVISVQYSIAHLRANHHPYCVLQSTSRHNHRAERIWPEVNSRINYPIKRILIQLENDNRINMSDEVHKFCVSWVTLKVIAMPVQRFVNSWNDHTIPGNRGGIPNNLAASFYQVGQISLANIPTTDSAIQHYQYFGGHLTHQTPLFGNDPLVDYPHLQELRERDFMQLYSCLDDIFQDVQHGHGVLLKEAILFFIDLNHRFLRLIH</sequence>
<organism evidence="2">
    <name type="scientific">Amphimedon queenslandica</name>
    <name type="common">Sponge</name>
    <dbReference type="NCBI Taxonomy" id="400682"/>
    <lineage>
        <taxon>Eukaryota</taxon>
        <taxon>Metazoa</taxon>
        <taxon>Porifera</taxon>
        <taxon>Demospongiae</taxon>
        <taxon>Heteroscleromorpha</taxon>
        <taxon>Haplosclerida</taxon>
        <taxon>Niphatidae</taxon>
        <taxon>Amphimedon</taxon>
    </lineage>
</organism>
<dbReference type="EnsemblMetazoa" id="Aqu2.1.05372_001">
    <property type="protein sequence ID" value="Aqu2.1.05372_001"/>
    <property type="gene ID" value="Aqu2.1.05372"/>
</dbReference>
<accession>A0A1X7STA3</accession>
<dbReference type="InParanoid" id="A0A1X7STA3"/>
<proteinExistence type="predicted"/>
<feature type="domain" description="Integrase core" evidence="1">
    <location>
        <begin position="25"/>
        <end position="112"/>
    </location>
</feature>
<dbReference type="Pfam" id="PF24764">
    <property type="entry name" value="rva_4"/>
    <property type="match status" value="1"/>
</dbReference>
<evidence type="ECO:0000313" key="2">
    <source>
        <dbReference type="EnsemblMetazoa" id="Aqu2.1.05372_001"/>
    </source>
</evidence>
<dbReference type="AlphaFoldDB" id="A0A1X7STA3"/>
<dbReference type="InterPro" id="IPR058913">
    <property type="entry name" value="Integrase_dom_put"/>
</dbReference>
<name>A0A1X7STA3_AMPQE</name>
<evidence type="ECO:0000259" key="1">
    <source>
        <dbReference type="Pfam" id="PF24764"/>
    </source>
</evidence>
<reference evidence="2" key="1">
    <citation type="submission" date="2017-05" db="UniProtKB">
        <authorList>
            <consortium name="EnsemblMetazoa"/>
        </authorList>
    </citation>
    <scope>IDENTIFICATION</scope>
</reference>
<dbReference type="OrthoDB" id="5952813at2759"/>
<protein>
    <recommendedName>
        <fullName evidence="1">Integrase core domain-containing protein</fullName>
    </recommendedName>
</protein>